<evidence type="ECO:0000256" key="4">
    <source>
        <dbReference type="ARBA" id="ARBA00022679"/>
    </source>
</evidence>
<dbReference type="KEGG" id="bex:A11Q_579"/>
<feature type="transmembrane region" description="Helical" evidence="8">
    <location>
        <begin position="15"/>
        <end position="33"/>
    </location>
</feature>
<dbReference type="InterPro" id="IPR004657">
    <property type="entry name" value="MenA"/>
</dbReference>
<sequence length="298" mass="32870">MTKAKAWILAARPKTLSASLVPIIATVGLVRGFGYEIQWWIVVLALFSSFFIQIGTNLVNDAMDFKKGADTEKRLGPVRVTQQGIFTFNQVMLGAGICFALSAACGIPLVIHGGWPILAVGIFSILMGYAYTSGPLPLAYYGLGDLFVILFFGLVAVGGLFYLLTGTYGMPAFIVGLQIGFLSTVLIAINNLRDIHTDVLVNKKTMAVRLGLTGSRFWVGFLVFAPFFGGYYWLSLERWWVYIIPLVSFPIGLFIVKRIFRTEPGIEYNRYLALSSLYSLIFSVLLAVGFQIPVGFRL</sequence>
<dbReference type="PATRIC" id="fig|1184267.3.peg.589"/>
<dbReference type="PANTHER" id="PTHR13929:SF0">
    <property type="entry name" value="UBIA PRENYLTRANSFERASE DOMAIN-CONTAINING PROTEIN 1"/>
    <property type="match status" value="1"/>
</dbReference>
<accession>M4VNU8</accession>
<dbReference type="STRING" id="1184267.A11Q_579"/>
<protein>
    <recommendedName>
        <fullName evidence="8 9">1,4-dihydroxy-2-naphthoate octaprenyltransferase</fullName>
        <shortName evidence="8">DHNA-octaprenyltransferase</shortName>
        <ecNumber evidence="8 9">2.5.1.74</ecNumber>
    </recommendedName>
</protein>
<feature type="transmembrane region" description="Helical" evidence="8">
    <location>
        <begin position="239"/>
        <end position="260"/>
    </location>
</feature>
<reference evidence="10 11" key="1">
    <citation type="journal article" date="2013" name="ISME J.">
        <title>By their genes ye shall know them: genomic signatures of predatory bacteria.</title>
        <authorList>
            <person name="Pasternak Z."/>
            <person name="Pietrokovski S."/>
            <person name="Rotem O."/>
            <person name="Gophna U."/>
            <person name="Lurie-Weinberger M.N."/>
            <person name="Jurkevitch E."/>
        </authorList>
    </citation>
    <scope>NUCLEOTIDE SEQUENCE [LARGE SCALE GENOMIC DNA]</scope>
    <source>
        <strain evidence="10 11">JSS</strain>
    </source>
</reference>
<dbReference type="PIRSF" id="PIRSF005355">
    <property type="entry name" value="UBIAD1"/>
    <property type="match status" value="1"/>
</dbReference>
<evidence type="ECO:0000313" key="10">
    <source>
        <dbReference type="EMBL" id="AGH94799.1"/>
    </source>
</evidence>
<dbReference type="EC" id="2.5.1.74" evidence="8 9"/>
<dbReference type="UniPathway" id="UPA00079">
    <property type="reaction ID" value="UER00168"/>
</dbReference>
<name>M4VNU8_9BACT</name>
<dbReference type="HAMAP" id="MF_01937">
    <property type="entry name" value="MenA_1"/>
    <property type="match status" value="1"/>
</dbReference>
<dbReference type="Gene3D" id="1.10.357.140">
    <property type="entry name" value="UbiA prenyltransferase"/>
    <property type="match status" value="1"/>
</dbReference>
<feature type="transmembrane region" description="Helical" evidence="8">
    <location>
        <begin position="117"/>
        <end position="134"/>
    </location>
</feature>
<comment type="subcellular location">
    <subcellularLocation>
        <location evidence="8">Cell membrane</location>
        <topology evidence="8">Multi-pass membrane protein</topology>
    </subcellularLocation>
    <subcellularLocation>
        <location evidence="1">Membrane</location>
        <topology evidence="1">Multi-pass membrane protein</topology>
    </subcellularLocation>
</comment>
<dbReference type="InterPro" id="IPR026046">
    <property type="entry name" value="UBIAD1"/>
</dbReference>
<comment type="similarity">
    <text evidence="8">Belongs to the MenA family. Type 1 subfamily.</text>
</comment>
<comment type="pathway">
    <text evidence="8">Quinol/quinone metabolism; menaquinone biosynthesis; menaquinol from 1,4-dihydroxy-2-naphthoate: step 1/2.</text>
</comment>
<dbReference type="InterPro" id="IPR000537">
    <property type="entry name" value="UbiA_prenyltransferase"/>
</dbReference>
<keyword evidence="6 8" id="KW-1133">Transmembrane helix</keyword>
<dbReference type="OrthoDB" id="5289636at2"/>
<dbReference type="GO" id="GO:0042371">
    <property type="term" value="P:vitamin K biosynthetic process"/>
    <property type="evidence" value="ECO:0007669"/>
    <property type="project" value="TreeGrafter"/>
</dbReference>
<comment type="function">
    <text evidence="8">Conversion of 1,4-dihydroxy-2-naphthoate (DHNA) to demethylmenaquinone (DMK).</text>
</comment>
<organism evidence="10 11">
    <name type="scientific">Pseudobdellovibrio exovorus JSS</name>
    <dbReference type="NCBI Taxonomy" id="1184267"/>
    <lineage>
        <taxon>Bacteria</taxon>
        <taxon>Pseudomonadati</taxon>
        <taxon>Bdellovibrionota</taxon>
        <taxon>Bdellovibrionia</taxon>
        <taxon>Bdellovibrionales</taxon>
        <taxon>Pseudobdellovibrionaceae</taxon>
        <taxon>Pseudobdellovibrio</taxon>
    </lineage>
</organism>
<keyword evidence="5 8" id="KW-0812">Transmembrane</keyword>
<evidence type="ECO:0000256" key="2">
    <source>
        <dbReference type="ARBA" id="ARBA00022428"/>
    </source>
</evidence>
<feature type="transmembrane region" description="Helical" evidence="8">
    <location>
        <begin position="210"/>
        <end position="233"/>
    </location>
</feature>
<keyword evidence="11" id="KW-1185">Reference proteome</keyword>
<evidence type="ECO:0000256" key="8">
    <source>
        <dbReference type="HAMAP-Rule" id="MF_01937"/>
    </source>
</evidence>
<feature type="transmembrane region" description="Helical" evidence="8">
    <location>
        <begin position="146"/>
        <end position="164"/>
    </location>
</feature>
<dbReference type="RefSeq" id="WP_015469289.1">
    <property type="nucleotide sequence ID" value="NC_020813.1"/>
</dbReference>
<dbReference type="PANTHER" id="PTHR13929">
    <property type="entry name" value="1,4-DIHYDROXY-2-NAPHTHOATE OCTAPRENYLTRANSFERASE"/>
    <property type="match status" value="1"/>
</dbReference>
<dbReference type="GO" id="GO:0009234">
    <property type="term" value="P:menaquinone biosynthetic process"/>
    <property type="evidence" value="ECO:0007669"/>
    <property type="project" value="UniProtKB-UniRule"/>
</dbReference>
<dbReference type="HOGENOM" id="CLU_043611_1_2_7"/>
<dbReference type="NCBIfam" id="TIGR00751">
    <property type="entry name" value="menA"/>
    <property type="match status" value="1"/>
</dbReference>
<evidence type="ECO:0000256" key="5">
    <source>
        <dbReference type="ARBA" id="ARBA00022692"/>
    </source>
</evidence>
<evidence type="ECO:0000256" key="1">
    <source>
        <dbReference type="ARBA" id="ARBA00004141"/>
    </source>
</evidence>
<feature type="transmembrane region" description="Helical" evidence="8">
    <location>
        <begin position="170"/>
        <end position="189"/>
    </location>
</feature>
<dbReference type="InterPro" id="IPR044878">
    <property type="entry name" value="UbiA_sf"/>
</dbReference>
<keyword evidence="4 8" id="KW-0808">Transferase</keyword>
<gene>
    <name evidence="8" type="primary">menA</name>
    <name evidence="10" type="ORF">A11Q_579</name>
</gene>
<dbReference type="Pfam" id="PF01040">
    <property type="entry name" value="UbiA"/>
    <property type="match status" value="1"/>
</dbReference>
<evidence type="ECO:0000313" key="11">
    <source>
        <dbReference type="Proteomes" id="UP000012040"/>
    </source>
</evidence>
<keyword evidence="2 8" id="KW-0474">Menaquinone biosynthesis</keyword>
<feature type="transmembrane region" description="Helical" evidence="8">
    <location>
        <begin position="272"/>
        <end position="292"/>
    </location>
</feature>
<feature type="transmembrane region" description="Helical" evidence="8">
    <location>
        <begin position="39"/>
        <end position="59"/>
    </location>
</feature>
<evidence type="ECO:0000256" key="3">
    <source>
        <dbReference type="ARBA" id="ARBA00022475"/>
    </source>
</evidence>
<dbReference type="GO" id="GO:0005886">
    <property type="term" value="C:plasma membrane"/>
    <property type="evidence" value="ECO:0007669"/>
    <property type="project" value="UniProtKB-SubCell"/>
</dbReference>
<evidence type="ECO:0000256" key="9">
    <source>
        <dbReference type="NCBIfam" id="TIGR00751"/>
    </source>
</evidence>
<dbReference type="CDD" id="cd13962">
    <property type="entry name" value="PT_UbiA_UBIAD1"/>
    <property type="match status" value="1"/>
</dbReference>
<dbReference type="eggNOG" id="COG1575">
    <property type="taxonomic scope" value="Bacteria"/>
</dbReference>
<dbReference type="EMBL" id="CP003537">
    <property type="protein sequence ID" value="AGH94799.1"/>
    <property type="molecule type" value="Genomic_DNA"/>
</dbReference>
<comment type="catalytic activity">
    <reaction evidence="8">
        <text>an all-trans-polyprenyl diphosphate + 1,4-dihydroxy-2-naphthoate + H(+) = a 2-demethylmenaquinol + CO2 + diphosphate</text>
        <dbReference type="Rhea" id="RHEA:26478"/>
        <dbReference type="Rhea" id="RHEA-COMP:9563"/>
        <dbReference type="Rhea" id="RHEA-COMP:9564"/>
        <dbReference type="ChEBI" id="CHEBI:11173"/>
        <dbReference type="ChEBI" id="CHEBI:15378"/>
        <dbReference type="ChEBI" id="CHEBI:16526"/>
        <dbReference type="ChEBI" id="CHEBI:33019"/>
        <dbReference type="ChEBI" id="CHEBI:55437"/>
        <dbReference type="ChEBI" id="CHEBI:58914"/>
        <dbReference type="EC" id="2.5.1.74"/>
    </reaction>
</comment>
<proteinExistence type="inferred from homology"/>
<evidence type="ECO:0000256" key="7">
    <source>
        <dbReference type="ARBA" id="ARBA00023136"/>
    </source>
</evidence>
<keyword evidence="3 8" id="KW-1003">Cell membrane</keyword>
<feature type="transmembrane region" description="Helical" evidence="8">
    <location>
        <begin position="91"/>
        <end position="111"/>
    </location>
</feature>
<dbReference type="GO" id="GO:0046428">
    <property type="term" value="F:1,4-dihydroxy-2-naphthoate polyprenyltransferase activity"/>
    <property type="evidence" value="ECO:0007669"/>
    <property type="project" value="UniProtKB-UniRule"/>
</dbReference>
<keyword evidence="7 8" id="KW-0472">Membrane</keyword>
<dbReference type="Proteomes" id="UP000012040">
    <property type="component" value="Chromosome"/>
</dbReference>
<dbReference type="AlphaFoldDB" id="M4VNU8"/>
<evidence type="ECO:0000256" key="6">
    <source>
        <dbReference type="ARBA" id="ARBA00022989"/>
    </source>
</evidence>